<feature type="chain" id="PRO_5045579204" description="DUF4296 domain-containing protein" evidence="1">
    <location>
        <begin position="25"/>
        <end position="131"/>
    </location>
</feature>
<proteinExistence type="predicted"/>
<dbReference type="RefSeq" id="WP_173811434.1">
    <property type="nucleotide sequence ID" value="NZ_JABSNP010000019.1"/>
</dbReference>
<gene>
    <name evidence="3" type="ORF">HNP98_003509</name>
</gene>
<protein>
    <recommendedName>
        <fullName evidence="2">DUF4296 domain-containing protein</fullName>
    </recommendedName>
</protein>
<name>A0ABX2FTZ4_9BACT</name>
<keyword evidence="1" id="KW-0732">Signal</keyword>
<accession>A0ABX2FTZ4</accession>
<comment type="caution">
    <text evidence="3">The sequence shown here is derived from an EMBL/GenBank/DDBJ whole genome shotgun (WGS) entry which is preliminary data.</text>
</comment>
<evidence type="ECO:0000313" key="4">
    <source>
        <dbReference type="Proteomes" id="UP000779507"/>
    </source>
</evidence>
<keyword evidence="4" id="KW-1185">Reference proteome</keyword>
<reference evidence="3 4" key="1">
    <citation type="submission" date="2020-05" db="EMBL/GenBank/DDBJ databases">
        <title>Genomic Encyclopedia of Type Strains, Phase IV (KMG-V): Genome sequencing to study the core and pangenomes of soil and plant-associated prokaryotes.</title>
        <authorList>
            <person name="Whitman W."/>
        </authorList>
    </citation>
    <scope>NUCLEOTIDE SEQUENCE [LARGE SCALE GENOMIC DNA]</scope>
    <source>
        <strain evidence="3 4">9A</strain>
    </source>
</reference>
<evidence type="ECO:0000259" key="2">
    <source>
        <dbReference type="Pfam" id="PF14129"/>
    </source>
</evidence>
<sequence length="131" mass="14909">MNRSRRRWPLALALALVLALPACQRPEDPLRPADLVPRPQLVAALVELHLLEARVENAAMKPDSARALFLAQQKSIFWSNQLTDSSFQHSVRYYGTHGKDLDDIYGAVIDSLEHRTHRLDPKRPPTPPRPY</sequence>
<feature type="signal peptide" evidence="1">
    <location>
        <begin position="1"/>
        <end position="24"/>
    </location>
</feature>
<dbReference type="EMBL" id="JABSNP010000019">
    <property type="protein sequence ID" value="NRT20665.1"/>
    <property type="molecule type" value="Genomic_DNA"/>
</dbReference>
<organism evidence="3 4">
    <name type="scientific">Hymenobacter caeli</name>
    <dbReference type="NCBI Taxonomy" id="2735894"/>
    <lineage>
        <taxon>Bacteria</taxon>
        <taxon>Pseudomonadati</taxon>
        <taxon>Bacteroidota</taxon>
        <taxon>Cytophagia</taxon>
        <taxon>Cytophagales</taxon>
        <taxon>Hymenobacteraceae</taxon>
        <taxon>Hymenobacter</taxon>
    </lineage>
</organism>
<feature type="domain" description="DUF4296" evidence="2">
    <location>
        <begin position="32"/>
        <end position="115"/>
    </location>
</feature>
<dbReference type="Proteomes" id="UP000779507">
    <property type="component" value="Unassembled WGS sequence"/>
</dbReference>
<dbReference type="InterPro" id="IPR025381">
    <property type="entry name" value="DUF4296"/>
</dbReference>
<evidence type="ECO:0000256" key="1">
    <source>
        <dbReference type="SAM" id="SignalP"/>
    </source>
</evidence>
<evidence type="ECO:0000313" key="3">
    <source>
        <dbReference type="EMBL" id="NRT20665.1"/>
    </source>
</evidence>
<dbReference type="Pfam" id="PF14129">
    <property type="entry name" value="DUF4296"/>
    <property type="match status" value="1"/>
</dbReference>